<proteinExistence type="predicted"/>
<name>A0A2C9KBL0_BIOGL</name>
<feature type="compositionally biased region" description="Polar residues" evidence="1">
    <location>
        <begin position="1"/>
        <end position="40"/>
    </location>
</feature>
<gene>
    <name evidence="2" type="primary">106073803</name>
</gene>
<feature type="compositionally biased region" description="Polar residues" evidence="1">
    <location>
        <begin position="355"/>
        <end position="368"/>
    </location>
</feature>
<feature type="region of interest" description="Disordered" evidence="1">
    <location>
        <begin position="1"/>
        <end position="108"/>
    </location>
</feature>
<sequence length="368" mass="42227">MGCGGSKNNSVSDGNPSKKQQSTNQKPSPNKHQTQNQQNSPRKDINQNHGPPDHNSTNLNYYDSPHHSNASPRHTKTSQPYPQSKYATTSSYNGSVNEEQHFPQPVDKSYMRRVRAELIKATKGKDIEVLENAMEKFEKNRCEDGGDLTRARERLYFLKKKRDLRDAIRRSNVGVLEKTIKDAKSCRYSNDLQPQIHAAERKLAHLRELNQYSHDILAMDQTTISEIHSYHRPPACVHDVMAASYMLLGHEESTLRDWSYLQAMSGRLGRDSLIHQVQDFDSNNVDDKTAKRVKEILNYHDLGDVRVASNGAATFHVWASKVVDKIEKDRNNEEHERSREDDPESPRRKHEEMTSKPNHQTSPAARRR</sequence>
<dbReference type="OrthoDB" id="6129702at2759"/>
<accession>A0A2C9KBL0</accession>
<evidence type="ECO:0000313" key="2">
    <source>
        <dbReference type="EnsemblMetazoa" id="BGLB017273-PA"/>
    </source>
</evidence>
<evidence type="ECO:0000313" key="3">
    <source>
        <dbReference type="Proteomes" id="UP000076420"/>
    </source>
</evidence>
<dbReference type="VEuPathDB" id="VectorBase:BGLAX_051631"/>
<dbReference type="Gene3D" id="1.20.920.20">
    <property type="match status" value="1"/>
</dbReference>
<evidence type="ECO:0000256" key="1">
    <source>
        <dbReference type="SAM" id="MobiDB-lite"/>
    </source>
</evidence>
<dbReference type="EnsemblMetazoa" id="BGLB017273-RA">
    <property type="protein sequence ID" value="BGLB017273-PA"/>
    <property type="gene ID" value="BGLB017273"/>
</dbReference>
<dbReference type="Proteomes" id="UP000076420">
    <property type="component" value="Unassembled WGS sequence"/>
</dbReference>
<dbReference type="VEuPathDB" id="VectorBase:BGLB017273"/>
<feature type="region of interest" description="Disordered" evidence="1">
    <location>
        <begin position="326"/>
        <end position="368"/>
    </location>
</feature>
<feature type="compositionally biased region" description="Basic and acidic residues" evidence="1">
    <location>
        <begin position="326"/>
        <end position="354"/>
    </location>
</feature>
<feature type="compositionally biased region" description="Polar residues" evidence="1">
    <location>
        <begin position="54"/>
        <end position="97"/>
    </location>
</feature>
<dbReference type="AlphaFoldDB" id="A0A2C9KBL0"/>
<organism evidence="2 3">
    <name type="scientific">Biomphalaria glabrata</name>
    <name type="common">Bloodfluke planorb</name>
    <name type="synonym">Freshwater snail</name>
    <dbReference type="NCBI Taxonomy" id="6526"/>
    <lineage>
        <taxon>Eukaryota</taxon>
        <taxon>Metazoa</taxon>
        <taxon>Spiralia</taxon>
        <taxon>Lophotrochozoa</taxon>
        <taxon>Mollusca</taxon>
        <taxon>Gastropoda</taxon>
        <taxon>Heterobranchia</taxon>
        <taxon>Euthyneura</taxon>
        <taxon>Panpulmonata</taxon>
        <taxon>Hygrophila</taxon>
        <taxon>Lymnaeoidea</taxon>
        <taxon>Planorbidae</taxon>
        <taxon>Biomphalaria</taxon>
    </lineage>
</organism>
<dbReference type="KEGG" id="bgt:106073803"/>
<reference evidence="2" key="1">
    <citation type="submission" date="2020-05" db="UniProtKB">
        <authorList>
            <consortium name="EnsemblMetazoa"/>
        </authorList>
    </citation>
    <scope>IDENTIFICATION</scope>
    <source>
        <strain evidence="2">BB02</strain>
    </source>
</reference>
<protein>
    <submittedName>
        <fullName evidence="2">Uncharacterized protein</fullName>
    </submittedName>
</protein>